<name>A0ABN3S2H9_9ACTN</name>
<evidence type="ECO:0000313" key="3">
    <source>
        <dbReference type="Proteomes" id="UP001500994"/>
    </source>
</evidence>
<accession>A0ABN3S2H9</accession>
<sequence>MMRAASIGLLALIPTVATPAAQAPSTTHPLAVVVPSTSHTRAVQETSAATAPTICNPSVKQYA</sequence>
<reference evidence="2 3" key="1">
    <citation type="journal article" date="2019" name="Int. J. Syst. Evol. Microbiol.">
        <title>The Global Catalogue of Microorganisms (GCM) 10K type strain sequencing project: providing services to taxonomists for standard genome sequencing and annotation.</title>
        <authorList>
            <consortium name="The Broad Institute Genomics Platform"/>
            <consortium name="The Broad Institute Genome Sequencing Center for Infectious Disease"/>
            <person name="Wu L."/>
            <person name="Ma J."/>
        </authorList>
    </citation>
    <scope>NUCLEOTIDE SEQUENCE [LARGE SCALE GENOMIC DNA]</scope>
    <source>
        <strain evidence="2 3">JCM 16374</strain>
    </source>
</reference>
<organism evidence="2 3">
    <name type="scientific">Streptomyces lunalinharesii</name>
    <dbReference type="NCBI Taxonomy" id="333384"/>
    <lineage>
        <taxon>Bacteria</taxon>
        <taxon>Bacillati</taxon>
        <taxon>Actinomycetota</taxon>
        <taxon>Actinomycetes</taxon>
        <taxon>Kitasatosporales</taxon>
        <taxon>Streptomycetaceae</taxon>
        <taxon>Streptomyces</taxon>
    </lineage>
</organism>
<dbReference type="Proteomes" id="UP001500994">
    <property type="component" value="Unassembled WGS sequence"/>
</dbReference>
<evidence type="ECO:0000313" key="2">
    <source>
        <dbReference type="EMBL" id="GAA2666273.1"/>
    </source>
</evidence>
<dbReference type="EMBL" id="BAAARK010000011">
    <property type="protein sequence ID" value="GAA2666273.1"/>
    <property type="molecule type" value="Genomic_DNA"/>
</dbReference>
<evidence type="ECO:0000256" key="1">
    <source>
        <dbReference type="SAM" id="SignalP"/>
    </source>
</evidence>
<feature type="chain" id="PRO_5046491409" evidence="1">
    <location>
        <begin position="24"/>
        <end position="63"/>
    </location>
</feature>
<keyword evidence="3" id="KW-1185">Reference proteome</keyword>
<proteinExistence type="predicted"/>
<comment type="caution">
    <text evidence="2">The sequence shown here is derived from an EMBL/GenBank/DDBJ whole genome shotgun (WGS) entry which is preliminary data.</text>
</comment>
<keyword evidence="1" id="KW-0732">Signal</keyword>
<gene>
    <name evidence="2" type="ORF">GCM10009864_39600</name>
</gene>
<protein>
    <submittedName>
        <fullName evidence="2">Uncharacterized protein</fullName>
    </submittedName>
</protein>
<feature type="signal peptide" evidence="1">
    <location>
        <begin position="1"/>
        <end position="23"/>
    </location>
</feature>